<dbReference type="PANTHER" id="PTHR31302:SF0">
    <property type="entry name" value="TRANSMEMBRANE PROTEIN WITH METALLOPHOSPHOESTERASE DOMAIN"/>
    <property type="match status" value="1"/>
</dbReference>
<dbReference type="InterPro" id="IPR051158">
    <property type="entry name" value="Metallophosphoesterase_sf"/>
</dbReference>
<dbReference type="Proteomes" id="UP001198374">
    <property type="component" value="Unassembled WGS sequence"/>
</dbReference>
<gene>
    <name evidence="2" type="ORF">LDJ82_08475</name>
</gene>
<evidence type="ECO:0000259" key="1">
    <source>
        <dbReference type="Pfam" id="PF00149"/>
    </source>
</evidence>
<dbReference type="SUPFAM" id="SSF56300">
    <property type="entry name" value="Metallo-dependent phosphatases"/>
    <property type="match status" value="1"/>
</dbReference>
<dbReference type="Gene3D" id="3.60.21.10">
    <property type="match status" value="1"/>
</dbReference>
<organism evidence="2 3">
    <name type="scientific">Anaerococcus degeneri</name>
    <dbReference type="NCBI Taxonomy" id="361500"/>
    <lineage>
        <taxon>Bacteria</taxon>
        <taxon>Bacillati</taxon>
        <taxon>Bacillota</taxon>
        <taxon>Tissierellia</taxon>
        <taxon>Tissierellales</taxon>
        <taxon>Peptoniphilaceae</taxon>
        <taxon>Anaerococcus</taxon>
    </lineage>
</organism>
<proteinExistence type="predicted"/>
<evidence type="ECO:0000313" key="2">
    <source>
        <dbReference type="EMBL" id="MCA2096925.1"/>
    </source>
</evidence>
<name>A0ABS7YYW4_9FIRM</name>
<dbReference type="EMBL" id="JAIWIY010000001">
    <property type="protein sequence ID" value="MCA2096925.1"/>
    <property type="molecule type" value="Genomic_DNA"/>
</dbReference>
<dbReference type="InterPro" id="IPR029052">
    <property type="entry name" value="Metallo-depent_PP-like"/>
</dbReference>
<dbReference type="InterPro" id="IPR004843">
    <property type="entry name" value="Calcineurin-like_PHP"/>
</dbReference>
<evidence type="ECO:0000313" key="3">
    <source>
        <dbReference type="Proteomes" id="UP001198374"/>
    </source>
</evidence>
<sequence length="265" mass="29984">MKNKKKIVAGLVLATMVLTGKYLHDQAFVGVEKKLTIKSSKVNNDIKITHISDLHSNVLSNLGEVLDNIKAFNPDLIFLTGDMIDYPTEKKIERTMFFLENLSKLGIKTYYVSGNHEEASEESEIFYDKIKKLGIIKLDNQGENLRIGDNEVYIYGVPYWGMNLDNFKPGQGLNLVLAHFSKRIRDNYDPRMDIIFSGHTHGGQVRAPLIGALVAPGEGYFPDFDSGLYYYNESQIYVSSGLGNTFLPLRFLDQISYTNITIERP</sequence>
<dbReference type="Pfam" id="PF00149">
    <property type="entry name" value="Metallophos"/>
    <property type="match status" value="1"/>
</dbReference>
<dbReference type="PANTHER" id="PTHR31302">
    <property type="entry name" value="TRANSMEMBRANE PROTEIN WITH METALLOPHOSPHOESTERASE DOMAIN-RELATED"/>
    <property type="match status" value="1"/>
</dbReference>
<accession>A0ABS7YYW4</accession>
<keyword evidence="3" id="KW-1185">Reference proteome</keyword>
<reference evidence="3" key="1">
    <citation type="submission" date="2023-07" db="EMBL/GenBank/DDBJ databases">
        <title>FDA dAtabase for Regulatory Grade micrObial Sequences (FDA-ARGOS): Supporting development and validation of Infectious Disease Dx tests.</title>
        <authorList>
            <person name="Sproer C."/>
            <person name="Gronow S."/>
            <person name="Severitt S."/>
            <person name="Schroder I."/>
            <person name="Tallon L."/>
            <person name="Sadzewicz L."/>
            <person name="Zhao X."/>
            <person name="Boylan J."/>
            <person name="Ott S."/>
            <person name="Bowen H."/>
            <person name="Vavikolanu K."/>
            <person name="Hazen T."/>
            <person name="Aluvathingal J."/>
            <person name="Nadendla S."/>
            <person name="Lowell S."/>
            <person name="Myers T."/>
            <person name="Yan Y."/>
        </authorList>
    </citation>
    <scope>NUCLEOTIDE SEQUENCE [LARGE SCALE GENOMIC DNA]</scope>
    <source>
        <strain evidence="3">FDAARGOS_1538</strain>
    </source>
</reference>
<comment type="caution">
    <text evidence="2">The sequence shown here is derived from an EMBL/GenBank/DDBJ whole genome shotgun (WGS) entry which is preliminary data.</text>
</comment>
<dbReference type="RefSeq" id="WP_209771226.1">
    <property type="nucleotide sequence ID" value="NZ_JAGGLO010000001.1"/>
</dbReference>
<feature type="domain" description="Calcineurin-like phosphoesterase" evidence="1">
    <location>
        <begin position="46"/>
        <end position="202"/>
    </location>
</feature>
<protein>
    <submittedName>
        <fullName evidence="2">Metallophosphoesterase</fullName>
    </submittedName>
</protein>